<dbReference type="InterPro" id="IPR011009">
    <property type="entry name" value="Kinase-like_dom_sf"/>
</dbReference>
<evidence type="ECO:0000259" key="2">
    <source>
        <dbReference type="PROSITE" id="PS50011"/>
    </source>
</evidence>
<dbReference type="SUPFAM" id="SSF56112">
    <property type="entry name" value="Protein kinase-like (PK-like)"/>
    <property type="match status" value="1"/>
</dbReference>
<dbReference type="PANTHER" id="PTHR44167">
    <property type="entry name" value="OVARIAN-SPECIFIC SERINE/THREONINE-PROTEIN KINASE LOK-RELATED"/>
    <property type="match status" value="1"/>
</dbReference>
<reference evidence="3 4" key="1">
    <citation type="submission" date="2019-03" db="EMBL/GenBank/DDBJ databases">
        <title>Single cell metagenomics reveals metabolic interactions within the superorganism composed of flagellate Streblomastix strix and complex community of Bacteroidetes bacteria on its surface.</title>
        <authorList>
            <person name="Treitli S.C."/>
            <person name="Kolisko M."/>
            <person name="Husnik F."/>
            <person name="Keeling P."/>
            <person name="Hampl V."/>
        </authorList>
    </citation>
    <scope>NUCLEOTIDE SEQUENCE [LARGE SCALE GENOMIC DNA]</scope>
    <source>
        <strain evidence="3">ST1C</strain>
    </source>
</reference>
<feature type="binding site" evidence="1">
    <location>
        <position position="55"/>
    </location>
    <ligand>
        <name>ATP</name>
        <dbReference type="ChEBI" id="CHEBI:30616"/>
    </ligand>
</feature>
<dbReference type="Proteomes" id="UP000324800">
    <property type="component" value="Unassembled WGS sequence"/>
</dbReference>
<dbReference type="Gene3D" id="1.10.510.10">
    <property type="entry name" value="Transferase(Phosphotransferase) domain 1"/>
    <property type="match status" value="1"/>
</dbReference>
<dbReference type="GO" id="GO:0005524">
    <property type="term" value="F:ATP binding"/>
    <property type="evidence" value="ECO:0007669"/>
    <property type="project" value="UniProtKB-UniRule"/>
</dbReference>
<sequence length="222" mass="24159">QLSSLELGYIDGQSICGYQLNNKEQLGKGISGLVHKGKSIIQTERSSNADYVAIKQFYSGNESEFIRETLILQRIGKGHQESDILTLPRIIGAIPQLRILITSPCGMSLRDVRIGKISGSKSDVKDFEISEQDMIGVIEALEQAHINGWCHRDVSPSNFVIVNNNEIGSKQTSDKKRLCVIDWGSAVECSIGGGIVRCLRGNVSLASDSVLEQLSLGSALVK</sequence>
<dbReference type="GO" id="GO:0005634">
    <property type="term" value="C:nucleus"/>
    <property type="evidence" value="ECO:0007669"/>
    <property type="project" value="TreeGrafter"/>
</dbReference>
<feature type="domain" description="Protein kinase" evidence="2">
    <location>
        <begin position="20"/>
        <end position="222"/>
    </location>
</feature>
<dbReference type="GO" id="GO:0004674">
    <property type="term" value="F:protein serine/threonine kinase activity"/>
    <property type="evidence" value="ECO:0007669"/>
    <property type="project" value="TreeGrafter"/>
</dbReference>
<feature type="non-terminal residue" evidence="3">
    <location>
        <position position="1"/>
    </location>
</feature>
<keyword evidence="1" id="KW-0547">Nucleotide-binding</keyword>
<keyword evidence="1" id="KW-0067">ATP-binding</keyword>
<dbReference type="InterPro" id="IPR017441">
    <property type="entry name" value="Protein_kinase_ATP_BS"/>
</dbReference>
<feature type="non-terminal residue" evidence="3">
    <location>
        <position position="222"/>
    </location>
</feature>
<dbReference type="AlphaFoldDB" id="A0A5J4QE87"/>
<gene>
    <name evidence="3" type="ORF">EZS28_054698</name>
</gene>
<organism evidence="3 4">
    <name type="scientific">Streblomastix strix</name>
    <dbReference type="NCBI Taxonomy" id="222440"/>
    <lineage>
        <taxon>Eukaryota</taxon>
        <taxon>Metamonada</taxon>
        <taxon>Preaxostyla</taxon>
        <taxon>Oxymonadida</taxon>
        <taxon>Streblomastigidae</taxon>
        <taxon>Streblomastix</taxon>
    </lineage>
</organism>
<dbReference type="Pfam" id="PF00069">
    <property type="entry name" value="Pkinase"/>
    <property type="match status" value="1"/>
</dbReference>
<name>A0A5J4QE87_9EUKA</name>
<dbReference type="PROSITE" id="PS00107">
    <property type="entry name" value="PROTEIN_KINASE_ATP"/>
    <property type="match status" value="1"/>
</dbReference>
<protein>
    <recommendedName>
        <fullName evidence="2">Protein kinase domain-containing protein</fullName>
    </recommendedName>
</protein>
<evidence type="ECO:0000313" key="4">
    <source>
        <dbReference type="Proteomes" id="UP000324800"/>
    </source>
</evidence>
<comment type="caution">
    <text evidence="3">The sequence shown here is derived from an EMBL/GenBank/DDBJ whole genome shotgun (WGS) entry which is preliminary data.</text>
</comment>
<dbReference type="PROSITE" id="PS50011">
    <property type="entry name" value="PROTEIN_KINASE_DOM"/>
    <property type="match status" value="1"/>
</dbReference>
<proteinExistence type="predicted"/>
<dbReference type="InterPro" id="IPR000719">
    <property type="entry name" value="Prot_kinase_dom"/>
</dbReference>
<dbReference type="PANTHER" id="PTHR44167:SF24">
    <property type="entry name" value="SERINE_THREONINE-PROTEIN KINASE CHK2"/>
    <property type="match status" value="1"/>
</dbReference>
<accession>A0A5J4QE87</accession>
<evidence type="ECO:0000313" key="3">
    <source>
        <dbReference type="EMBL" id="KAA6320336.1"/>
    </source>
</evidence>
<dbReference type="EMBL" id="SNRW01045581">
    <property type="protein sequence ID" value="KAA6320336.1"/>
    <property type="molecule type" value="Genomic_DNA"/>
</dbReference>
<dbReference type="GO" id="GO:0044773">
    <property type="term" value="P:mitotic DNA damage checkpoint signaling"/>
    <property type="evidence" value="ECO:0007669"/>
    <property type="project" value="TreeGrafter"/>
</dbReference>
<evidence type="ECO:0000256" key="1">
    <source>
        <dbReference type="PROSITE-ProRule" id="PRU10141"/>
    </source>
</evidence>